<comment type="caution">
    <text evidence="2">The sequence shown here is derived from an EMBL/GenBank/DDBJ whole genome shotgun (WGS) entry which is preliminary data.</text>
</comment>
<protein>
    <submittedName>
        <fullName evidence="2">Uncharacterized protein</fullName>
    </submittedName>
</protein>
<organism evidence="2 3">
    <name type="scientific">Euplotes crassus</name>
    <dbReference type="NCBI Taxonomy" id="5936"/>
    <lineage>
        <taxon>Eukaryota</taxon>
        <taxon>Sar</taxon>
        <taxon>Alveolata</taxon>
        <taxon>Ciliophora</taxon>
        <taxon>Intramacronucleata</taxon>
        <taxon>Spirotrichea</taxon>
        <taxon>Hypotrichia</taxon>
        <taxon>Euplotida</taxon>
        <taxon>Euplotidae</taxon>
        <taxon>Moneuplotes</taxon>
    </lineage>
</organism>
<evidence type="ECO:0000313" key="2">
    <source>
        <dbReference type="EMBL" id="CAI2362157.1"/>
    </source>
</evidence>
<accession>A0AAD1U4H1</accession>
<dbReference type="AlphaFoldDB" id="A0AAD1U4H1"/>
<name>A0AAD1U4H1_EUPCR</name>
<dbReference type="EMBL" id="CAMPGE010003326">
    <property type="protein sequence ID" value="CAI2362157.1"/>
    <property type="molecule type" value="Genomic_DNA"/>
</dbReference>
<gene>
    <name evidence="2" type="ORF">ECRASSUSDP1_LOCUS3479</name>
</gene>
<keyword evidence="1" id="KW-1133">Transmembrane helix</keyword>
<keyword evidence="1" id="KW-0472">Membrane</keyword>
<keyword evidence="1" id="KW-0812">Transmembrane</keyword>
<proteinExistence type="predicted"/>
<evidence type="ECO:0000256" key="1">
    <source>
        <dbReference type="SAM" id="Phobius"/>
    </source>
</evidence>
<dbReference type="Proteomes" id="UP001295684">
    <property type="component" value="Unassembled WGS sequence"/>
</dbReference>
<reference evidence="2" key="1">
    <citation type="submission" date="2023-07" db="EMBL/GenBank/DDBJ databases">
        <authorList>
            <consortium name="AG Swart"/>
            <person name="Singh M."/>
            <person name="Singh A."/>
            <person name="Seah K."/>
            <person name="Emmerich C."/>
        </authorList>
    </citation>
    <scope>NUCLEOTIDE SEQUENCE</scope>
    <source>
        <strain evidence="2">DP1</strain>
    </source>
</reference>
<sequence>MPAGSLVSDSALRLAVLWLFRKRLDCVGFATNFGLKVHLEISSSFLCSEAILFLACIFSISLCIRVTICLWSCWSSYLGFQTLS</sequence>
<keyword evidence="3" id="KW-1185">Reference proteome</keyword>
<feature type="transmembrane region" description="Helical" evidence="1">
    <location>
        <begin position="50"/>
        <end position="74"/>
    </location>
</feature>
<evidence type="ECO:0000313" key="3">
    <source>
        <dbReference type="Proteomes" id="UP001295684"/>
    </source>
</evidence>